<dbReference type="InterPro" id="IPR036397">
    <property type="entry name" value="RNaseH_sf"/>
</dbReference>
<protein>
    <recommendedName>
        <fullName evidence="4">Integrase catalytic domain-containing protein</fullName>
    </recommendedName>
</protein>
<keyword evidence="3" id="KW-1185">Reference proteome</keyword>
<evidence type="ECO:0000256" key="1">
    <source>
        <dbReference type="SAM" id="MobiDB-lite"/>
    </source>
</evidence>
<proteinExistence type="predicted"/>
<reference evidence="2 3" key="1">
    <citation type="submission" date="2018-05" db="EMBL/GenBank/DDBJ databases">
        <title>Genetic diversity of glacier-inhabiting Cryobacterium bacteria in China and description of Cryobacterium mengkeensis sp. nov. and Arthrobacter glacialis sp. nov.</title>
        <authorList>
            <person name="Liu Q."/>
            <person name="Xin Y.-H."/>
        </authorList>
    </citation>
    <scope>NUCLEOTIDE SEQUENCE [LARGE SCALE GENOMIC DNA]</scope>
    <source>
        <strain evidence="2 3">B7</strain>
    </source>
</reference>
<dbReference type="Proteomes" id="UP000247980">
    <property type="component" value="Unassembled WGS sequence"/>
</dbReference>
<feature type="region of interest" description="Disordered" evidence="1">
    <location>
        <begin position="116"/>
        <end position="177"/>
    </location>
</feature>
<name>A0A2V5IRI5_9MICC</name>
<comment type="caution">
    <text evidence="2">The sequence shown here is derived from an EMBL/GenBank/DDBJ whole genome shotgun (WGS) entry which is preliminary data.</text>
</comment>
<feature type="compositionally biased region" description="Polar residues" evidence="1">
    <location>
        <begin position="159"/>
        <end position="177"/>
    </location>
</feature>
<accession>A0A2V5IRI5</accession>
<dbReference type="GO" id="GO:0003676">
    <property type="term" value="F:nucleic acid binding"/>
    <property type="evidence" value="ECO:0007669"/>
    <property type="project" value="InterPro"/>
</dbReference>
<dbReference type="AlphaFoldDB" id="A0A2V5IRI5"/>
<dbReference type="EMBL" id="QJVC01000006">
    <property type="protein sequence ID" value="PYI38631.1"/>
    <property type="molecule type" value="Genomic_DNA"/>
</dbReference>
<gene>
    <name evidence="2" type="ORF">CVS30_08680</name>
</gene>
<evidence type="ECO:0008006" key="4">
    <source>
        <dbReference type="Google" id="ProtNLM"/>
    </source>
</evidence>
<dbReference type="SUPFAM" id="SSF53098">
    <property type="entry name" value="Ribonuclease H-like"/>
    <property type="match status" value="1"/>
</dbReference>
<dbReference type="InterPro" id="IPR012337">
    <property type="entry name" value="RNaseH-like_sf"/>
</dbReference>
<sequence>MPSQYVMSVFPFPIIGIDSDNGSEFINDHLCNYCKEHQITFTRSRPYNKNDGAHVEQKNWARVRELVGCLRYDTPQELPKLNEIWELDRVFTNYLLPQQKLISKQRYGSKVIKHYDVPASHPRPHGAKEAERHLQTHQASPAPTRNPPPDRRTGKALPSQENPAGQPPVKNSWNKNH</sequence>
<organism evidence="2 3">
    <name type="scientific">Arthrobacter psychrolactophilus</name>
    <dbReference type="NCBI Taxonomy" id="92442"/>
    <lineage>
        <taxon>Bacteria</taxon>
        <taxon>Bacillati</taxon>
        <taxon>Actinomycetota</taxon>
        <taxon>Actinomycetes</taxon>
        <taxon>Micrococcales</taxon>
        <taxon>Micrococcaceae</taxon>
        <taxon>Arthrobacter</taxon>
    </lineage>
</organism>
<dbReference type="Gene3D" id="3.30.420.10">
    <property type="entry name" value="Ribonuclease H-like superfamily/Ribonuclease H"/>
    <property type="match status" value="1"/>
</dbReference>
<dbReference type="OrthoDB" id="2370461at2"/>
<evidence type="ECO:0000313" key="2">
    <source>
        <dbReference type="EMBL" id="PYI38631.1"/>
    </source>
</evidence>
<evidence type="ECO:0000313" key="3">
    <source>
        <dbReference type="Proteomes" id="UP000247980"/>
    </source>
</evidence>